<dbReference type="InterPro" id="IPR039718">
    <property type="entry name" value="Rrm1"/>
</dbReference>
<dbReference type="PANTHER" id="PTHR11573">
    <property type="entry name" value="RIBONUCLEOSIDE-DIPHOSPHATE REDUCTASE LARGE CHAIN"/>
    <property type="match status" value="1"/>
</dbReference>
<evidence type="ECO:0000256" key="5">
    <source>
        <dbReference type="ARBA" id="ARBA00022813"/>
    </source>
</evidence>
<dbReference type="PROSITE" id="PS50818">
    <property type="entry name" value="INTEIN_C_TER"/>
    <property type="match status" value="2"/>
</dbReference>
<evidence type="ECO:0000256" key="6">
    <source>
        <dbReference type="ARBA" id="ARBA00022840"/>
    </source>
</evidence>
<dbReference type="GO" id="GO:0016539">
    <property type="term" value="P:intein-mediated protein splicing"/>
    <property type="evidence" value="ECO:0007669"/>
    <property type="project" value="InterPro"/>
</dbReference>
<dbReference type="InterPro" id="IPR036844">
    <property type="entry name" value="Hint_dom_sf"/>
</dbReference>
<dbReference type="PRINTS" id="PR00379">
    <property type="entry name" value="INTEIN"/>
</dbReference>
<dbReference type="Pfam" id="PF14528">
    <property type="entry name" value="LAGLIDADG_3"/>
    <property type="match status" value="1"/>
</dbReference>
<evidence type="ECO:0000259" key="10">
    <source>
        <dbReference type="PROSITE" id="PS50819"/>
    </source>
</evidence>
<dbReference type="Pfam" id="PF03477">
    <property type="entry name" value="ATP-cone"/>
    <property type="match status" value="1"/>
</dbReference>
<comment type="similarity">
    <text evidence="1">Belongs to the ribonucleoside diphosphate reductase large chain family.</text>
</comment>
<dbReference type="Gene3D" id="2.170.16.10">
    <property type="entry name" value="Hedgehog/Intein (Hint) domain"/>
    <property type="match status" value="2"/>
</dbReference>
<dbReference type="InterPro" id="IPR028992">
    <property type="entry name" value="Hedgehog/Intein_dom"/>
</dbReference>
<dbReference type="SUPFAM" id="SSF51294">
    <property type="entry name" value="Hedgehog/intein (Hint) domain"/>
    <property type="match status" value="3"/>
</dbReference>
<dbReference type="InterPro" id="IPR003587">
    <property type="entry name" value="Hint_dom_N"/>
</dbReference>
<reference evidence="12" key="1">
    <citation type="journal article" date="2020" name="Nature">
        <title>Giant virus diversity and host interactions through global metagenomics.</title>
        <authorList>
            <person name="Schulz F."/>
            <person name="Roux S."/>
            <person name="Paez-Espino D."/>
            <person name="Jungbluth S."/>
            <person name="Walsh D.A."/>
            <person name="Denef V.J."/>
            <person name="McMahon K.D."/>
            <person name="Konstantinidis K.T."/>
            <person name="Eloe-Fadrosh E.A."/>
            <person name="Kyrpides N.C."/>
            <person name="Woyke T."/>
        </authorList>
    </citation>
    <scope>NUCLEOTIDE SEQUENCE</scope>
    <source>
        <strain evidence="12">GVMAG-M-3300023174-131</strain>
    </source>
</reference>
<dbReference type="GO" id="GO:0005971">
    <property type="term" value="C:ribonucleoside-diphosphate reductase complex"/>
    <property type="evidence" value="ECO:0007669"/>
    <property type="project" value="TreeGrafter"/>
</dbReference>
<dbReference type="InterPro" id="IPR030934">
    <property type="entry name" value="Intein_C"/>
</dbReference>
<dbReference type="EC" id="1.17.4.1" evidence="2"/>
<evidence type="ECO:0000256" key="8">
    <source>
        <dbReference type="ARBA" id="ARBA00023002"/>
    </source>
</evidence>
<dbReference type="Pfam" id="PF13403">
    <property type="entry name" value="Hint_2"/>
    <property type="match status" value="1"/>
</dbReference>
<keyword evidence="3" id="KW-0021">Allosteric enzyme</keyword>
<dbReference type="InterPro" id="IPR006142">
    <property type="entry name" value="INTEIN"/>
</dbReference>
<dbReference type="InterPro" id="IPR004860">
    <property type="entry name" value="LAGLIDADG_dom"/>
</dbReference>
<dbReference type="PROSITE" id="PS51161">
    <property type="entry name" value="ATP_CONE"/>
    <property type="match status" value="1"/>
</dbReference>
<dbReference type="UniPathway" id="UPA00326"/>
<accession>A0A6C0DCL9</accession>
<dbReference type="EMBL" id="MN739567">
    <property type="protein sequence ID" value="QHT13375.1"/>
    <property type="molecule type" value="Genomic_DNA"/>
</dbReference>
<evidence type="ECO:0000256" key="4">
    <source>
        <dbReference type="ARBA" id="ARBA00022741"/>
    </source>
</evidence>
<dbReference type="InterPro" id="IPR004042">
    <property type="entry name" value="Intein_endonuc_central"/>
</dbReference>
<feature type="domain" description="DOD-type homing endonuclease" evidence="10">
    <location>
        <begin position="574"/>
        <end position="704"/>
    </location>
</feature>
<dbReference type="InterPro" id="IPR013346">
    <property type="entry name" value="NrdE_NrdA_C"/>
</dbReference>
<dbReference type="Pfam" id="PF02867">
    <property type="entry name" value="Ribonuc_red_lgC"/>
    <property type="match status" value="3"/>
</dbReference>
<evidence type="ECO:0000256" key="3">
    <source>
        <dbReference type="ARBA" id="ARBA00022533"/>
    </source>
</evidence>
<sequence length="1739" mass="200290">MFVTKRNGEKEPVYFDKITSRISKLVKPEESKYIDPVLVAQKVVGSIFPGITTEELDNESAKICVNLCTSHHLYSVLAGRIVVSNLQKKTIDTFVEKEELIQEKLGFLESNWLSWIKENRDELNQMIDYDRDYIFDYFGFKTLERAYLIKIGSEVIERPQDMLMRVASFINQGDLTLVKKTYDMISQGYYTHASPTLFNAGNQRSQLASCFEGNTLVNTLRGPIPIKDVEIGDEVITHLGNVKKVIQKHKNEINSRKLYNVKFNCSEILGNGINPNGFVVTEDHKLYTYNIDTMMINWTPIKDLTDHDYVMIPQHENIKNQIKRNYSNDALEYVDNLSFIKFLSKEEVNINDNYVYTLGVEDDHSYSIEGIIAQNCFLIGTDDSIEGITKTWADVAKISKWGGGIGLHVSNIRAKDTLIKGTNGPSSGIIPMLKVYNEIARYIDQCFVGSTKVYTQRGLIPIEQIKPHDKVFTEDGSLQEVEKVYCDKYENKILNFKIFHDYENIKVTPSHPFYVVKNQPPGTKFSTILNRLDKKLIVPEWIDAKNITENDLIGFPIPKFIMDNQNLDDADCYMYGLMLGDGHILKDRSEGGITLGFKKDQVTFFVREYLKTNGIHFWETLTESTLQIRWTISSKFKFVRSQLYDINSEKHIDESMLHLPEDKSKWIIKGVLDTDGCIGKEITLEMTSQNVIDGIKYLILRMGILCSGYSRDRIGNISTYKNIKTNKLSWVLRIPKAPKIAKLLDIECGQFFKFIAHNDILYTRLKEVSEEDIKASVYDLEVKNNHNYLTQAGLVHNGGKRKGSIAIYLEPHHPDILAFLDLKKNFGAETERARDLFLAMWISDLFMKQVEKDGEWYLMCPDKCPGLTDAYGEDYEKLYWSYVEAKKYNTIVKARDVMKAMLDSQLETGTPYIGFKDNINKKSNQKNIGTIKSSNLCVHEDTVILTDQGYKNIKSLKDNEVNIWNGEQWSKVIVKQTGTNQNLVRVNLSNGVSLDCTPEHKFYIQEGFSSGPTIEIEASKLKIDSKLIKFNLPPAIEFENPTEFKYAYTHGAFCGDGTTYDNYSKTKKYPKLYLYGAKKDLLQYIDYQSYTENLNADRYDIVLPKDLNPKFMIPENASVNTRLRWFEGYCDTDGTIARNDTNESLQIGSTNKDFLVNVRLMLHTLGIESKVTKNLDERFTEMPDHKEYLCKPTFRLLVGSNDLYHLSLLGFSPKRLKYTPRKPQRNATQFVRVTSVEESYKNVDTYCFTEPLKHMGVFNGVLTGQCIEIVEYSDASEYAVCNLASIAINKCIIPYVNNNLWTIYTKENCKYCRWTKSYLMNNNYFFQEEYVDSEKLKEITGLEKPTYPQIYYGDQYIGGYSDFFQFTKATFDFDKLFEIAYIATINLNKIIDINYYPVIESKKSNIRHRPIAVGIQGLADTLVQLKINFDSDVSVDFNAKMMETIYLACLTASCDISKERQNIFGLLPSWDSINYPEYYDSSYKLFDSELNNIYHKLKPNACELRNNKFLGAYSTFEGSPISQGQFQFDLWSLDRSKLYYKEKWLNLEESIKKYGVRNSLVTALMPTASTSQILGNNECFEFFTNNIYTRRTLAGDFPLVNKYLIDDLTNIGLWSTEMKQMILANNGSIANFSTIPEQIRNLYKTIWEIKQIWVLKNAVARGPFVDQTQSMNIFMPVPDYQKLYSSHFWAWSHGLKTGIYYLRSKAAKDATKFTIDPTIQKKLESITNDEHEVCENCSA</sequence>
<dbReference type="InterPro" id="IPR027434">
    <property type="entry name" value="Homing_endonucl"/>
</dbReference>
<dbReference type="GO" id="GO:0005524">
    <property type="term" value="F:ATP binding"/>
    <property type="evidence" value="ECO:0007669"/>
    <property type="project" value="UniProtKB-KW"/>
</dbReference>
<dbReference type="PROSITE" id="PS50819">
    <property type="entry name" value="INTEIN_ENDONUCLEASE"/>
    <property type="match status" value="2"/>
</dbReference>
<dbReference type="Gene3D" id="3.10.28.10">
    <property type="entry name" value="Homing endonucleases"/>
    <property type="match status" value="2"/>
</dbReference>
<name>A0A6C0DCL9_9ZZZZ</name>
<dbReference type="NCBIfam" id="TIGR01445">
    <property type="entry name" value="intein_Nterm"/>
    <property type="match status" value="2"/>
</dbReference>
<organism evidence="12">
    <name type="scientific">viral metagenome</name>
    <dbReference type="NCBI Taxonomy" id="1070528"/>
    <lineage>
        <taxon>unclassified sequences</taxon>
        <taxon>metagenomes</taxon>
        <taxon>organismal metagenomes</taxon>
    </lineage>
</organism>
<dbReference type="SUPFAM" id="SSF52833">
    <property type="entry name" value="Thioredoxin-like"/>
    <property type="match status" value="1"/>
</dbReference>
<keyword evidence="4" id="KW-0547">Nucleotide-binding</keyword>
<evidence type="ECO:0000256" key="7">
    <source>
        <dbReference type="ARBA" id="ARBA00023000"/>
    </source>
</evidence>
<dbReference type="InterPro" id="IPR036249">
    <property type="entry name" value="Thioredoxin-like_sf"/>
</dbReference>
<dbReference type="PROSITE" id="PS00089">
    <property type="entry name" value="RIBORED_LARGE"/>
    <property type="match status" value="1"/>
</dbReference>
<evidence type="ECO:0000256" key="1">
    <source>
        <dbReference type="ARBA" id="ARBA00010406"/>
    </source>
</evidence>
<protein>
    <recommendedName>
        <fullName evidence="2">ribonucleoside-diphosphate reductase</fullName>
        <ecNumber evidence="2">1.17.4.1</ecNumber>
    </recommendedName>
</protein>
<dbReference type="InterPro" id="IPR005144">
    <property type="entry name" value="ATP-cone_dom"/>
</dbReference>
<dbReference type="SMART" id="SM00305">
    <property type="entry name" value="HintC"/>
    <property type="match status" value="3"/>
</dbReference>
<dbReference type="InterPro" id="IPR003586">
    <property type="entry name" value="Hint_dom_C"/>
</dbReference>
<evidence type="ECO:0000259" key="11">
    <source>
        <dbReference type="PROSITE" id="PS51161"/>
    </source>
</evidence>
<dbReference type="InterPro" id="IPR002109">
    <property type="entry name" value="Glutaredoxin"/>
</dbReference>
<dbReference type="InterPro" id="IPR008926">
    <property type="entry name" value="RNR_R1-su_N"/>
</dbReference>
<dbReference type="Gene3D" id="3.20.70.20">
    <property type="match status" value="4"/>
</dbReference>
<feature type="domain" description="ATP-cone" evidence="11">
    <location>
        <begin position="1"/>
        <end position="92"/>
    </location>
</feature>
<keyword evidence="8" id="KW-0560">Oxidoreductase</keyword>
<keyword evidence="9" id="KW-0215">Deoxyribonucleotide synthesis</keyword>
<keyword evidence="6" id="KW-0067">ATP-binding</keyword>
<keyword evidence="7" id="KW-0651">Protein splicing</keyword>
<dbReference type="CDD" id="cd02066">
    <property type="entry name" value="GRX_family"/>
    <property type="match status" value="1"/>
</dbReference>
<dbReference type="GO" id="GO:0004519">
    <property type="term" value="F:endonuclease activity"/>
    <property type="evidence" value="ECO:0007669"/>
    <property type="project" value="InterPro"/>
</dbReference>
<dbReference type="SUPFAM" id="SSF55608">
    <property type="entry name" value="Homing endonucleases"/>
    <property type="match status" value="2"/>
</dbReference>
<evidence type="ECO:0000313" key="12">
    <source>
        <dbReference type="EMBL" id="QHT13375.1"/>
    </source>
</evidence>
<dbReference type="SMART" id="SM00306">
    <property type="entry name" value="HintN"/>
    <property type="match status" value="3"/>
</dbReference>
<dbReference type="PROSITE" id="PS50817">
    <property type="entry name" value="INTEIN_N_TER"/>
    <property type="match status" value="2"/>
</dbReference>
<dbReference type="GO" id="GO:0009263">
    <property type="term" value="P:deoxyribonucleotide biosynthetic process"/>
    <property type="evidence" value="ECO:0007669"/>
    <property type="project" value="UniProtKB-KW"/>
</dbReference>
<dbReference type="GO" id="GO:0004748">
    <property type="term" value="F:ribonucleoside-diphosphate reductase activity, thioredoxin disulfide as acceptor"/>
    <property type="evidence" value="ECO:0007669"/>
    <property type="project" value="UniProtKB-EC"/>
</dbReference>
<feature type="domain" description="DOD-type homing endonuclease" evidence="10">
    <location>
        <begin position="1126"/>
        <end position="1167"/>
    </location>
</feature>
<dbReference type="NCBIfam" id="TIGR01443">
    <property type="entry name" value="intein_Cterm"/>
    <property type="match status" value="1"/>
</dbReference>
<dbReference type="SUPFAM" id="SSF48168">
    <property type="entry name" value="R1 subunit of ribonucleotide reductase, N-terminal domain"/>
    <property type="match status" value="1"/>
</dbReference>
<dbReference type="InterPro" id="IPR000788">
    <property type="entry name" value="RNR_lg_C"/>
</dbReference>
<dbReference type="PANTHER" id="PTHR11573:SF6">
    <property type="entry name" value="RIBONUCLEOSIDE-DIPHOSPHATE REDUCTASE LARGE SUBUNIT"/>
    <property type="match status" value="1"/>
</dbReference>
<evidence type="ECO:0000256" key="9">
    <source>
        <dbReference type="ARBA" id="ARBA00023116"/>
    </source>
</evidence>
<dbReference type="InterPro" id="IPR006141">
    <property type="entry name" value="Intein_N"/>
</dbReference>
<dbReference type="SUPFAM" id="SSF51998">
    <property type="entry name" value="PFL-like glycyl radical enzymes"/>
    <property type="match status" value="3"/>
</dbReference>
<dbReference type="InterPro" id="IPR013509">
    <property type="entry name" value="RNR_lsu_N"/>
</dbReference>
<dbReference type="Gene3D" id="3.40.30.10">
    <property type="entry name" value="Glutaredoxin"/>
    <property type="match status" value="1"/>
</dbReference>
<dbReference type="PROSITE" id="PS51354">
    <property type="entry name" value="GLUTAREDOXIN_2"/>
    <property type="match status" value="1"/>
</dbReference>
<dbReference type="Pfam" id="PF00462">
    <property type="entry name" value="Glutaredoxin"/>
    <property type="match status" value="1"/>
</dbReference>
<dbReference type="Pfam" id="PF00317">
    <property type="entry name" value="Ribonuc_red_lgN"/>
    <property type="match status" value="1"/>
</dbReference>
<proteinExistence type="inferred from homology"/>
<dbReference type="CDD" id="cd00081">
    <property type="entry name" value="Hint"/>
    <property type="match status" value="3"/>
</dbReference>
<evidence type="ECO:0000256" key="2">
    <source>
        <dbReference type="ARBA" id="ARBA00012274"/>
    </source>
</evidence>
<keyword evidence="5" id="KW-0068">Autocatalytic cleavage</keyword>